<reference evidence="1" key="1">
    <citation type="submission" date="2024-03" db="EMBL/GenBank/DDBJ databases">
        <authorList>
            <consortium name="ELIXIR-Norway"/>
            <consortium name="Elixir Norway"/>
        </authorList>
    </citation>
    <scope>NUCLEOTIDE SEQUENCE</scope>
</reference>
<sequence length="107" mass="12252">MRKEWIRGKTNRCNRQEEDEAILRQTEVQREWRARASSGEKISSAQLNGCAALVLKTRVLGKALLYVADKRTTAFSHILLLLHENLQLRPGRCCGCALFARNLADWK</sequence>
<keyword evidence="2" id="KW-1185">Reference proteome</keyword>
<organism evidence="1 2">
    <name type="scientific">Sphagnum jensenii</name>
    <dbReference type="NCBI Taxonomy" id="128206"/>
    <lineage>
        <taxon>Eukaryota</taxon>
        <taxon>Viridiplantae</taxon>
        <taxon>Streptophyta</taxon>
        <taxon>Embryophyta</taxon>
        <taxon>Bryophyta</taxon>
        <taxon>Sphagnophytina</taxon>
        <taxon>Sphagnopsida</taxon>
        <taxon>Sphagnales</taxon>
        <taxon>Sphagnaceae</taxon>
        <taxon>Sphagnum</taxon>
    </lineage>
</organism>
<evidence type="ECO:0000313" key="1">
    <source>
        <dbReference type="EMBL" id="CAK9861966.1"/>
    </source>
</evidence>
<accession>A0ABP1AHE0</accession>
<evidence type="ECO:0000313" key="2">
    <source>
        <dbReference type="Proteomes" id="UP001497522"/>
    </source>
</evidence>
<proteinExistence type="predicted"/>
<protein>
    <submittedName>
        <fullName evidence="1">Uncharacterized protein</fullName>
    </submittedName>
</protein>
<name>A0ABP1AHE0_9BRYO</name>
<dbReference type="EMBL" id="OZ023713">
    <property type="protein sequence ID" value="CAK9861966.1"/>
    <property type="molecule type" value="Genomic_DNA"/>
</dbReference>
<dbReference type="Proteomes" id="UP001497522">
    <property type="component" value="Chromosome 12"/>
</dbReference>
<gene>
    <name evidence="1" type="ORF">CSSPJE1EN2_LOCUS4961</name>
</gene>